<dbReference type="Pfam" id="PF01569">
    <property type="entry name" value="PAP2"/>
    <property type="match status" value="1"/>
</dbReference>
<accession>A0ABD3GEP5</accession>
<evidence type="ECO:0000259" key="3">
    <source>
        <dbReference type="SMART" id="SM00014"/>
    </source>
</evidence>
<dbReference type="PANTHER" id="PTHR11247:SF40">
    <property type="entry name" value="LIPID PHOSPHATE PHOSPHATASE EPSILON 1, CHLOROPLASTIC"/>
    <property type="match status" value="1"/>
</dbReference>
<sequence>MSVRVVGLANIAVLGNVVGGCRVTRSSGLLHNGFVVPGVGEANGGFMVYSKSSVIVRTAEVRRRIKSKSARSTMAEDPGSVSQELETLVDGSRTLTGYTSFGPSTSPFESRLNKMSKWLASGATFLVIVWKHNEHAIWAGIGAALSGALAKALKRLINGKRPESATGRKLDPGMPSSHAQGFMYLSTYASLALLTGYGWSLGTTTSACAMLLMGVYLSWLRVADGLHTVPQILVGGAVGGTVASLWIWCWHEVIKEELVAHPTSKFALFMAAAFGATAYVIFSMRKWRLDQY</sequence>
<dbReference type="Gene3D" id="1.20.144.10">
    <property type="entry name" value="Phosphatidic acid phosphatase type 2/haloperoxidase"/>
    <property type="match status" value="1"/>
</dbReference>
<feature type="domain" description="Phosphatidic acid phosphatase type 2/haloperoxidase" evidence="3">
    <location>
        <begin position="136"/>
        <end position="247"/>
    </location>
</feature>
<dbReference type="PROSITE" id="PS51257">
    <property type="entry name" value="PROKAR_LIPOPROTEIN"/>
    <property type="match status" value="1"/>
</dbReference>
<evidence type="ECO:0000313" key="5">
    <source>
        <dbReference type="Proteomes" id="UP001633002"/>
    </source>
</evidence>
<evidence type="ECO:0000313" key="4">
    <source>
        <dbReference type="EMBL" id="KAL3677056.1"/>
    </source>
</evidence>
<evidence type="ECO:0000256" key="1">
    <source>
        <dbReference type="ARBA" id="ARBA00022801"/>
    </source>
</evidence>
<reference evidence="4 5" key="1">
    <citation type="submission" date="2024-09" db="EMBL/GenBank/DDBJ databases">
        <title>Chromosome-scale assembly of Riccia sorocarpa.</title>
        <authorList>
            <person name="Paukszto L."/>
        </authorList>
    </citation>
    <scope>NUCLEOTIDE SEQUENCE [LARGE SCALE GENOMIC DNA]</scope>
    <source>
        <strain evidence="4">LP-2024</strain>
        <tissue evidence="4">Aerial parts of the thallus</tissue>
    </source>
</reference>
<proteinExistence type="predicted"/>
<feature type="transmembrane region" description="Helical" evidence="2">
    <location>
        <begin position="232"/>
        <end position="254"/>
    </location>
</feature>
<dbReference type="Proteomes" id="UP001633002">
    <property type="component" value="Unassembled WGS sequence"/>
</dbReference>
<dbReference type="InterPro" id="IPR000326">
    <property type="entry name" value="PAP2/HPO"/>
</dbReference>
<protein>
    <recommendedName>
        <fullName evidence="3">Phosphatidic acid phosphatase type 2/haloperoxidase domain-containing protein</fullName>
    </recommendedName>
</protein>
<keyword evidence="2" id="KW-0812">Transmembrane</keyword>
<dbReference type="EMBL" id="JBJQOH010000008">
    <property type="protein sequence ID" value="KAL3677056.1"/>
    <property type="molecule type" value="Genomic_DNA"/>
</dbReference>
<keyword evidence="5" id="KW-1185">Reference proteome</keyword>
<keyword evidence="2" id="KW-0472">Membrane</keyword>
<comment type="caution">
    <text evidence="4">The sequence shown here is derived from an EMBL/GenBank/DDBJ whole genome shotgun (WGS) entry which is preliminary data.</text>
</comment>
<evidence type="ECO:0000256" key="2">
    <source>
        <dbReference type="SAM" id="Phobius"/>
    </source>
</evidence>
<organism evidence="4 5">
    <name type="scientific">Riccia sorocarpa</name>
    <dbReference type="NCBI Taxonomy" id="122646"/>
    <lineage>
        <taxon>Eukaryota</taxon>
        <taxon>Viridiplantae</taxon>
        <taxon>Streptophyta</taxon>
        <taxon>Embryophyta</taxon>
        <taxon>Marchantiophyta</taxon>
        <taxon>Marchantiopsida</taxon>
        <taxon>Marchantiidae</taxon>
        <taxon>Marchantiales</taxon>
        <taxon>Ricciaceae</taxon>
        <taxon>Riccia</taxon>
    </lineage>
</organism>
<feature type="transmembrane region" description="Helical" evidence="2">
    <location>
        <begin position="266"/>
        <end position="282"/>
    </location>
</feature>
<dbReference type="SUPFAM" id="SSF48317">
    <property type="entry name" value="Acid phosphatase/Vanadium-dependent haloperoxidase"/>
    <property type="match status" value="1"/>
</dbReference>
<dbReference type="GO" id="GO:0016787">
    <property type="term" value="F:hydrolase activity"/>
    <property type="evidence" value="ECO:0007669"/>
    <property type="project" value="UniProtKB-KW"/>
</dbReference>
<gene>
    <name evidence="4" type="ORF">R1sor_027004</name>
</gene>
<dbReference type="AlphaFoldDB" id="A0ABD3GEP5"/>
<keyword evidence="2" id="KW-1133">Transmembrane helix</keyword>
<keyword evidence="1" id="KW-0378">Hydrolase</keyword>
<feature type="transmembrane region" description="Helical" evidence="2">
    <location>
        <begin position="199"/>
        <end position="220"/>
    </location>
</feature>
<dbReference type="SMART" id="SM00014">
    <property type="entry name" value="acidPPc"/>
    <property type="match status" value="1"/>
</dbReference>
<name>A0ABD3GEP5_9MARC</name>
<dbReference type="InterPro" id="IPR036938">
    <property type="entry name" value="PAP2/HPO_sf"/>
</dbReference>
<dbReference type="PANTHER" id="PTHR11247">
    <property type="entry name" value="PALMITOYL-PROTEIN THIOESTERASE/DOLICHYLDIPHOSPHATASE 1"/>
    <property type="match status" value="1"/>
</dbReference>